<gene>
    <name evidence="1" type="ORF">IHE45_08G027300</name>
</gene>
<name>A0ACB7VHX4_DIOAL</name>
<keyword evidence="1" id="KW-0378">Hydrolase</keyword>
<dbReference type="Proteomes" id="UP000827976">
    <property type="component" value="Chromosome 8"/>
</dbReference>
<dbReference type="EMBL" id="CM037018">
    <property type="protein sequence ID" value="KAH7673743.1"/>
    <property type="molecule type" value="Genomic_DNA"/>
</dbReference>
<evidence type="ECO:0000313" key="1">
    <source>
        <dbReference type="EMBL" id="KAH7673743.1"/>
    </source>
</evidence>
<comment type="caution">
    <text evidence="1">The sequence shown here is derived from an EMBL/GenBank/DDBJ whole genome shotgun (WGS) entry which is preliminary data.</text>
</comment>
<reference evidence="2" key="1">
    <citation type="journal article" date="2022" name="Nat. Commun.">
        <title>Chromosome evolution and the genetic basis of agronomically important traits in greater yam.</title>
        <authorList>
            <person name="Bredeson J.V."/>
            <person name="Lyons J.B."/>
            <person name="Oniyinde I.O."/>
            <person name="Okereke N.R."/>
            <person name="Kolade O."/>
            <person name="Nnabue I."/>
            <person name="Nwadili C.O."/>
            <person name="Hribova E."/>
            <person name="Parker M."/>
            <person name="Nwogha J."/>
            <person name="Shu S."/>
            <person name="Carlson J."/>
            <person name="Kariba R."/>
            <person name="Muthemba S."/>
            <person name="Knop K."/>
            <person name="Barton G.J."/>
            <person name="Sherwood A.V."/>
            <person name="Lopez-Montes A."/>
            <person name="Asiedu R."/>
            <person name="Jamnadass R."/>
            <person name="Muchugi A."/>
            <person name="Goodstein D."/>
            <person name="Egesi C.N."/>
            <person name="Featherston J."/>
            <person name="Asfaw A."/>
            <person name="Simpson G.G."/>
            <person name="Dolezel J."/>
            <person name="Hendre P.S."/>
            <person name="Van Deynze A."/>
            <person name="Kumar P.L."/>
            <person name="Obidiegwu J.E."/>
            <person name="Bhattacharjee R."/>
            <person name="Rokhsar D.S."/>
        </authorList>
    </citation>
    <scope>NUCLEOTIDE SEQUENCE [LARGE SCALE GENOMIC DNA]</scope>
    <source>
        <strain evidence="2">cv. TDa95/00328</strain>
    </source>
</reference>
<accession>A0ACB7VHX4</accession>
<dbReference type="EC" id="3.2.1.17" evidence="1"/>
<proteinExistence type="predicted"/>
<protein>
    <submittedName>
        <fullName evidence="1">Chitinase protein</fullName>
        <ecNumber evidence="1">3.2.1.14</ecNumber>
        <ecNumber evidence="1">3.2.1.17</ecNumber>
    </submittedName>
</protein>
<sequence>MHHLQRRHRQHRCLLGPKRLGRLSGRSMLDRKLRHRGYRFPLPVWQFQTPGLNLAGHCDPASGGCVSISNDIKACHSQGIKVFLSLGGASGSYTLVSTEDAQQVADYLWNNFLGGSSSSRPLGDAVLDGIDFDIEGGTTQYWDELAQMLSDYSQEGQKVYLSAAPQCPYPDAWMGKALATGLFDYVWVQFYNNPPCQYYSSNAVNLLSSWNQWTSNVTATKFFVGLLASPDIAGSGYMPPDALIFEVLPSIVYSNKYGGIMLWSRYYDLLSGYSSIIRHVNLVSLPGNTSAIKASV</sequence>
<keyword evidence="1" id="KW-0326">Glycosidase</keyword>
<keyword evidence="2" id="KW-1185">Reference proteome</keyword>
<evidence type="ECO:0000313" key="2">
    <source>
        <dbReference type="Proteomes" id="UP000827976"/>
    </source>
</evidence>
<organism evidence="1 2">
    <name type="scientific">Dioscorea alata</name>
    <name type="common">Purple yam</name>
    <dbReference type="NCBI Taxonomy" id="55571"/>
    <lineage>
        <taxon>Eukaryota</taxon>
        <taxon>Viridiplantae</taxon>
        <taxon>Streptophyta</taxon>
        <taxon>Embryophyta</taxon>
        <taxon>Tracheophyta</taxon>
        <taxon>Spermatophyta</taxon>
        <taxon>Magnoliopsida</taxon>
        <taxon>Liliopsida</taxon>
        <taxon>Dioscoreales</taxon>
        <taxon>Dioscoreaceae</taxon>
        <taxon>Dioscorea</taxon>
    </lineage>
</organism>
<dbReference type="EC" id="3.2.1.14" evidence="1"/>